<keyword evidence="7 11" id="KW-0472">Membrane</keyword>
<evidence type="ECO:0000256" key="10">
    <source>
        <dbReference type="SAM" id="MobiDB-lite"/>
    </source>
</evidence>
<dbReference type="NCBIfam" id="TIGR03592">
    <property type="entry name" value="yidC_oxa1_cterm"/>
    <property type="match status" value="1"/>
</dbReference>
<name>A0A1F7JGF9_9BACT</name>
<organism evidence="13 14">
    <name type="scientific">Candidatus Roizmanbacteria bacterium RIFCSPLOWO2_01_FULL_45_11</name>
    <dbReference type="NCBI Taxonomy" id="1802070"/>
    <lineage>
        <taxon>Bacteria</taxon>
        <taxon>Candidatus Roizmaniibacteriota</taxon>
    </lineage>
</organism>
<proteinExistence type="inferred from homology"/>
<evidence type="ECO:0000256" key="2">
    <source>
        <dbReference type="ARBA" id="ARBA00022448"/>
    </source>
</evidence>
<comment type="subcellular location">
    <subcellularLocation>
        <location evidence="1">Cell membrane</location>
        <topology evidence="1">Multi-pass membrane protein</topology>
    </subcellularLocation>
    <subcellularLocation>
        <location evidence="9">Membrane</location>
        <topology evidence="9">Multi-pass membrane protein</topology>
    </subcellularLocation>
</comment>
<keyword evidence="2" id="KW-0813">Transport</keyword>
<accession>A0A1F7JGF9</accession>
<dbReference type="Pfam" id="PF02096">
    <property type="entry name" value="60KD_IMP"/>
    <property type="match status" value="1"/>
</dbReference>
<dbReference type="CDD" id="cd20070">
    <property type="entry name" value="5TM_YidC_Alb3"/>
    <property type="match status" value="1"/>
</dbReference>
<dbReference type="Proteomes" id="UP000178486">
    <property type="component" value="Unassembled WGS sequence"/>
</dbReference>
<dbReference type="InterPro" id="IPR047196">
    <property type="entry name" value="YidC_ALB_C"/>
</dbReference>
<evidence type="ECO:0000256" key="9">
    <source>
        <dbReference type="RuleBase" id="RU003945"/>
    </source>
</evidence>
<evidence type="ECO:0000313" key="14">
    <source>
        <dbReference type="Proteomes" id="UP000178486"/>
    </source>
</evidence>
<evidence type="ECO:0000256" key="11">
    <source>
        <dbReference type="SAM" id="Phobius"/>
    </source>
</evidence>
<keyword evidence="8" id="KW-0143">Chaperone</keyword>
<feature type="transmembrane region" description="Helical" evidence="11">
    <location>
        <begin position="229"/>
        <end position="250"/>
    </location>
</feature>
<dbReference type="EMBL" id="MGAU01000026">
    <property type="protein sequence ID" value="OGK54697.1"/>
    <property type="molecule type" value="Genomic_DNA"/>
</dbReference>
<feature type="transmembrane region" description="Helical" evidence="11">
    <location>
        <begin position="101"/>
        <end position="121"/>
    </location>
</feature>
<protein>
    <recommendedName>
        <fullName evidence="12">Membrane insertase YidC/Oxa/ALB C-terminal domain-containing protein</fullName>
    </recommendedName>
</protein>
<evidence type="ECO:0000256" key="6">
    <source>
        <dbReference type="ARBA" id="ARBA00022989"/>
    </source>
</evidence>
<feature type="transmembrane region" description="Helical" evidence="11">
    <location>
        <begin position="35"/>
        <end position="55"/>
    </location>
</feature>
<feature type="compositionally biased region" description="Basic and acidic residues" evidence="10">
    <location>
        <begin position="202"/>
        <end position="216"/>
    </location>
</feature>
<keyword evidence="3" id="KW-1003">Cell membrane</keyword>
<evidence type="ECO:0000256" key="3">
    <source>
        <dbReference type="ARBA" id="ARBA00022475"/>
    </source>
</evidence>
<dbReference type="InterPro" id="IPR001708">
    <property type="entry name" value="YidC/ALB3/OXA1/COX18"/>
</dbReference>
<dbReference type="PANTHER" id="PTHR12428">
    <property type="entry name" value="OXA1"/>
    <property type="match status" value="1"/>
</dbReference>
<evidence type="ECO:0000256" key="1">
    <source>
        <dbReference type="ARBA" id="ARBA00004651"/>
    </source>
</evidence>
<evidence type="ECO:0000256" key="7">
    <source>
        <dbReference type="ARBA" id="ARBA00023136"/>
    </source>
</evidence>
<feature type="region of interest" description="Disordered" evidence="10">
    <location>
        <begin position="197"/>
        <end position="216"/>
    </location>
</feature>
<dbReference type="GO" id="GO:0005886">
    <property type="term" value="C:plasma membrane"/>
    <property type="evidence" value="ECO:0007669"/>
    <property type="project" value="UniProtKB-SubCell"/>
</dbReference>
<evidence type="ECO:0000256" key="4">
    <source>
        <dbReference type="ARBA" id="ARBA00022692"/>
    </source>
</evidence>
<dbReference type="GO" id="GO:0051205">
    <property type="term" value="P:protein insertion into membrane"/>
    <property type="evidence" value="ECO:0007669"/>
    <property type="project" value="TreeGrafter"/>
</dbReference>
<dbReference type="GO" id="GO:0032977">
    <property type="term" value="F:membrane insertase activity"/>
    <property type="evidence" value="ECO:0007669"/>
    <property type="project" value="InterPro"/>
</dbReference>
<keyword evidence="4 9" id="KW-0812">Transmembrane</keyword>
<evidence type="ECO:0000259" key="12">
    <source>
        <dbReference type="Pfam" id="PF02096"/>
    </source>
</evidence>
<feature type="domain" description="Membrane insertase YidC/Oxa/ALB C-terminal" evidence="12">
    <location>
        <begin position="36"/>
        <end position="260"/>
    </location>
</feature>
<evidence type="ECO:0000313" key="13">
    <source>
        <dbReference type="EMBL" id="OGK54697.1"/>
    </source>
</evidence>
<dbReference type="PANTHER" id="PTHR12428:SF65">
    <property type="entry name" value="CYTOCHROME C OXIDASE ASSEMBLY PROTEIN COX18, MITOCHONDRIAL"/>
    <property type="match status" value="1"/>
</dbReference>
<gene>
    <name evidence="13" type="ORF">A3B56_01715</name>
</gene>
<comment type="similarity">
    <text evidence="9">Belongs to the OXA1/ALB3/YidC family.</text>
</comment>
<dbReference type="InterPro" id="IPR028055">
    <property type="entry name" value="YidC/Oxa/ALB_C"/>
</dbReference>
<dbReference type="GO" id="GO:0015031">
    <property type="term" value="P:protein transport"/>
    <property type="evidence" value="ECO:0007669"/>
    <property type="project" value="UniProtKB-KW"/>
</dbReference>
<keyword evidence="5" id="KW-0653">Protein transport</keyword>
<feature type="transmembrane region" description="Helical" evidence="11">
    <location>
        <begin position="12"/>
        <end position="29"/>
    </location>
</feature>
<comment type="caution">
    <text evidence="13">The sequence shown here is derived from an EMBL/GenBank/DDBJ whole genome shotgun (WGS) entry which is preliminary data.</text>
</comment>
<keyword evidence="6 11" id="KW-1133">Transmembrane helix</keyword>
<dbReference type="AlphaFoldDB" id="A0A1F7JGF9"/>
<feature type="transmembrane region" description="Helical" evidence="11">
    <location>
        <begin position="170"/>
        <end position="187"/>
    </location>
</feature>
<reference evidence="13 14" key="1">
    <citation type="journal article" date="2016" name="Nat. Commun.">
        <title>Thousands of microbial genomes shed light on interconnected biogeochemical processes in an aquifer system.</title>
        <authorList>
            <person name="Anantharaman K."/>
            <person name="Brown C.T."/>
            <person name="Hug L.A."/>
            <person name="Sharon I."/>
            <person name="Castelle C.J."/>
            <person name="Probst A.J."/>
            <person name="Thomas B.C."/>
            <person name="Singh A."/>
            <person name="Wilkins M.J."/>
            <person name="Karaoz U."/>
            <person name="Brodie E.L."/>
            <person name="Williams K.H."/>
            <person name="Hubbard S.S."/>
            <person name="Banfield J.F."/>
        </authorList>
    </citation>
    <scope>NUCLEOTIDE SEQUENCE [LARGE SCALE GENOMIC DNA]</scope>
</reference>
<evidence type="ECO:0000256" key="8">
    <source>
        <dbReference type="ARBA" id="ARBA00023186"/>
    </source>
</evidence>
<evidence type="ECO:0000256" key="5">
    <source>
        <dbReference type="ARBA" id="ARBA00022927"/>
    </source>
</evidence>
<sequence>MTDPTIFNQFLIWPFINALMVFYAAFRWAMIPGALGWAIISLTLVVRGALHPLTAKQLESARKMQELKPHIDKLQKKHKDDKQKLQQEQLKLYQEHGINPAAGCLPLLLQFPILIALYRMFLGLLSNGNLSETVDHINQIVYAPWLKIESLDLSFFGLNLAQQPSAWKEAGWWLLLIPVITGVLQWYQTKQMMPKPAEQSVEDMKKGKGKEKEKGNDNFAAELQKQMAFIMPVMIGFFAYNFPLGLSLYWNTFTVFSLVNTNKKSTPAKQTTAS</sequence>